<evidence type="ECO:0000313" key="2">
    <source>
        <dbReference type="Proteomes" id="UP000626092"/>
    </source>
</evidence>
<accession>A0A834M0L4</accession>
<keyword evidence="2" id="KW-1185">Reference proteome</keyword>
<comment type="caution">
    <text evidence="1">The sequence shown here is derived from an EMBL/GenBank/DDBJ whole genome shotgun (WGS) entry which is preliminary data.</text>
</comment>
<dbReference type="AlphaFoldDB" id="A0A834M0L4"/>
<name>A0A834M0L4_RHOSS</name>
<organism evidence="1 2">
    <name type="scientific">Rhododendron simsii</name>
    <name type="common">Sims's rhododendron</name>
    <dbReference type="NCBI Taxonomy" id="118357"/>
    <lineage>
        <taxon>Eukaryota</taxon>
        <taxon>Viridiplantae</taxon>
        <taxon>Streptophyta</taxon>
        <taxon>Embryophyta</taxon>
        <taxon>Tracheophyta</taxon>
        <taxon>Spermatophyta</taxon>
        <taxon>Magnoliopsida</taxon>
        <taxon>eudicotyledons</taxon>
        <taxon>Gunneridae</taxon>
        <taxon>Pentapetalae</taxon>
        <taxon>asterids</taxon>
        <taxon>Ericales</taxon>
        <taxon>Ericaceae</taxon>
        <taxon>Ericoideae</taxon>
        <taxon>Rhodoreae</taxon>
        <taxon>Rhododendron</taxon>
    </lineage>
</organism>
<dbReference type="OrthoDB" id="1751583at2759"/>
<dbReference type="PANTHER" id="PTHR10492">
    <property type="match status" value="1"/>
</dbReference>
<evidence type="ECO:0008006" key="3">
    <source>
        <dbReference type="Google" id="ProtNLM"/>
    </source>
</evidence>
<evidence type="ECO:0000313" key="1">
    <source>
        <dbReference type="EMBL" id="KAF7152638.1"/>
    </source>
</evidence>
<gene>
    <name evidence="1" type="ORF">RHSIM_Rhsim01G0099700</name>
</gene>
<proteinExistence type="predicted"/>
<sequence length="255" mass="29106">MVLGSINEIQQYLDARYIGPPEAAWRISGHHLHEEVPAMVQLALHLPGMHQCPKSFEDLRTFNYVLHDTFKSTCVARGVLEDDEEWVQCLQEAAIMKTGNQLRRLFSIILTQCSPIQPYELWKQFAVHICDDIAHKIRTCFPIPNPSDAQIEDYGLYLRDQMLQESGRTLSDFPPMPQLTGNWSAVVGNKLVLEHQHLQIESQQVDVQMDINRLNSAQCKAYDVITSSILQNRGKIFFVSGGAGTGRHFYTIRLR</sequence>
<dbReference type="PANTHER" id="PTHR10492:SF95">
    <property type="entry name" value="HELITRON HELICASE-LIKE DOMAIN-CONTAINING PROTEIN"/>
    <property type="match status" value="1"/>
</dbReference>
<reference evidence="1" key="1">
    <citation type="submission" date="2019-11" db="EMBL/GenBank/DDBJ databases">
        <authorList>
            <person name="Liu Y."/>
            <person name="Hou J."/>
            <person name="Li T.-Q."/>
            <person name="Guan C.-H."/>
            <person name="Wu X."/>
            <person name="Wu H.-Z."/>
            <person name="Ling F."/>
            <person name="Zhang R."/>
            <person name="Shi X.-G."/>
            <person name="Ren J.-P."/>
            <person name="Chen E.-F."/>
            <person name="Sun J.-M."/>
        </authorList>
    </citation>
    <scope>NUCLEOTIDE SEQUENCE</scope>
    <source>
        <strain evidence="1">Adult_tree_wgs_1</strain>
        <tissue evidence="1">Leaves</tissue>
    </source>
</reference>
<dbReference type="EMBL" id="WJXA01000001">
    <property type="protein sequence ID" value="KAF7152638.1"/>
    <property type="molecule type" value="Genomic_DNA"/>
</dbReference>
<dbReference type="Proteomes" id="UP000626092">
    <property type="component" value="Unassembled WGS sequence"/>
</dbReference>
<protein>
    <recommendedName>
        <fullName evidence="3">ATP-dependent DNA helicase</fullName>
    </recommendedName>
</protein>